<comment type="caution">
    <text evidence="4">The sequence shown here is derived from an EMBL/GenBank/DDBJ whole genome shotgun (WGS) entry which is preliminary data.</text>
</comment>
<proteinExistence type="predicted"/>
<dbReference type="InterPro" id="IPR013087">
    <property type="entry name" value="Znf_C2H2_type"/>
</dbReference>
<sequence length="460" mass="51170">MSSPPATSTCTFCRNLERENEVLRDRIKELETGFGTGLQVLETEFQKLVDRFNNSSSDAPVPTISTIGSDEVDEIYPATEDDVGRDLDDPSLKPVISRKRKAFDKSIDGLDVDMIESVKSDPQSFPFKCTRCDKRFQTQDKARTHIYDRHSPQCTVVFISGIEATITRQADNRFHCPCQVFATQNLSSMRSHARLRCEGRGLEEDVEATARTLSSMKNSIPATSDTVDPSPTAENTPERIGIHGPGSVKRHVIISADRLTHDLPNGWNLSSPECKVVFSSGSELLLKRDSTDNLFHCPCTTFSSQSVTQLQAHTNKCAGQVPSSSAIDESKSASFRPFATTAVPSGMIPTLLSDGSRNEDGYASWVDLVRLYCPSADEEIAGKMVSQLRTKRKFPRVHLEPVLGMETVDWIQRKKVLAIPKMWHQEFVESVQRRFDGSTERRRCGVCGEAGHNKATCSMR</sequence>
<evidence type="ECO:0000256" key="2">
    <source>
        <dbReference type="SAM" id="MobiDB-lite"/>
    </source>
</evidence>
<name>A0A1Y2BPP1_9FUNG</name>
<evidence type="ECO:0000259" key="3">
    <source>
        <dbReference type="PROSITE" id="PS50157"/>
    </source>
</evidence>
<keyword evidence="1" id="KW-0479">Metal-binding</keyword>
<evidence type="ECO:0000256" key="1">
    <source>
        <dbReference type="PROSITE-ProRule" id="PRU00042"/>
    </source>
</evidence>
<keyword evidence="5" id="KW-1185">Reference proteome</keyword>
<dbReference type="EMBL" id="MCGO01000054">
    <property type="protein sequence ID" value="ORY36700.1"/>
    <property type="molecule type" value="Genomic_DNA"/>
</dbReference>
<feature type="region of interest" description="Disordered" evidence="2">
    <location>
        <begin position="219"/>
        <end position="245"/>
    </location>
</feature>
<accession>A0A1Y2BPP1</accession>
<evidence type="ECO:0000313" key="5">
    <source>
        <dbReference type="Proteomes" id="UP000193642"/>
    </source>
</evidence>
<dbReference type="OrthoDB" id="10448332at2759"/>
<dbReference type="PROSITE" id="PS00028">
    <property type="entry name" value="ZINC_FINGER_C2H2_1"/>
    <property type="match status" value="1"/>
</dbReference>
<keyword evidence="1" id="KW-0862">Zinc</keyword>
<reference evidence="4 5" key="1">
    <citation type="submission" date="2016-07" db="EMBL/GenBank/DDBJ databases">
        <title>Pervasive Adenine N6-methylation of Active Genes in Fungi.</title>
        <authorList>
            <consortium name="DOE Joint Genome Institute"/>
            <person name="Mondo S.J."/>
            <person name="Dannebaum R.O."/>
            <person name="Kuo R.C."/>
            <person name="Labutti K."/>
            <person name="Haridas S."/>
            <person name="Kuo A."/>
            <person name="Salamov A."/>
            <person name="Ahrendt S.R."/>
            <person name="Lipzen A."/>
            <person name="Sullivan W."/>
            <person name="Andreopoulos W.B."/>
            <person name="Clum A."/>
            <person name="Lindquist E."/>
            <person name="Daum C."/>
            <person name="Ramamoorthy G.K."/>
            <person name="Gryganskyi A."/>
            <person name="Culley D."/>
            <person name="Magnuson J.K."/>
            <person name="James T.Y."/>
            <person name="O'Malley M.A."/>
            <person name="Stajich J.E."/>
            <person name="Spatafora J.W."/>
            <person name="Visel A."/>
            <person name="Grigoriev I.V."/>
        </authorList>
    </citation>
    <scope>NUCLEOTIDE SEQUENCE [LARGE SCALE GENOMIC DNA]</scope>
    <source>
        <strain evidence="4 5">JEL800</strain>
    </source>
</reference>
<gene>
    <name evidence="4" type="ORF">BCR33DRAFT_770179</name>
</gene>
<evidence type="ECO:0000313" key="4">
    <source>
        <dbReference type="EMBL" id="ORY36700.1"/>
    </source>
</evidence>
<organism evidence="4 5">
    <name type="scientific">Rhizoclosmatium globosum</name>
    <dbReference type="NCBI Taxonomy" id="329046"/>
    <lineage>
        <taxon>Eukaryota</taxon>
        <taxon>Fungi</taxon>
        <taxon>Fungi incertae sedis</taxon>
        <taxon>Chytridiomycota</taxon>
        <taxon>Chytridiomycota incertae sedis</taxon>
        <taxon>Chytridiomycetes</taxon>
        <taxon>Chytridiales</taxon>
        <taxon>Chytriomycetaceae</taxon>
        <taxon>Rhizoclosmatium</taxon>
    </lineage>
</organism>
<keyword evidence="1" id="KW-0863">Zinc-finger</keyword>
<dbReference type="GO" id="GO:0008270">
    <property type="term" value="F:zinc ion binding"/>
    <property type="evidence" value="ECO:0007669"/>
    <property type="project" value="UniProtKB-KW"/>
</dbReference>
<feature type="compositionally biased region" description="Polar residues" evidence="2">
    <location>
        <begin position="219"/>
        <end position="235"/>
    </location>
</feature>
<dbReference type="Proteomes" id="UP000193642">
    <property type="component" value="Unassembled WGS sequence"/>
</dbReference>
<dbReference type="PROSITE" id="PS50157">
    <property type="entry name" value="ZINC_FINGER_C2H2_2"/>
    <property type="match status" value="1"/>
</dbReference>
<feature type="domain" description="C2H2-type" evidence="3">
    <location>
        <begin position="127"/>
        <end position="155"/>
    </location>
</feature>
<protein>
    <recommendedName>
        <fullName evidence="3">C2H2-type domain-containing protein</fullName>
    </recommendedName>
</protein>
<dbReference type="AlphaFoldDB" id="A0A1Y2BPP1"/>